<keyword evidence="1" id="KW-0175">Coiled coil</keyword>
<evidence type="ECO:0000313" key="5">
    <source>
        <dbReference type="Proteomes" id="UP000700334"/>
    </source>
</evidence>
<feature type="region of interest" description="Disordered" evidence="2">
    <location>
        <begin position="153"/>
        <end position="174"/>
    </location>
</feature>
<dbReference type="EMBL" id="JAGFMF010011828">
    <property type="protein sequence ID" value="KAG8511570.1"/>
    <property type="molecule type" value="Genomic_DNA"/>
</dbReference>
<accession>A0A8J6A6G9</accession>
<evidence type="ECO:0000313" key="4">
    <source>
        <dbReference type="EMBL" id="KAG8511570.1"/>
    </source>
</evidence>
<proteinExistence type="predicted"/>
<comment type="caution">
    <text evidence="4">The sequence shown here is derived from an EMBL/GenBank/DDBJ whole genome shotgun (WGS) entry which is preliminary data.</text>
</comment>
<feature type="region of interest" description="Disordered" evidence="2">
    <location>
        <begin position="448"/>
        <end position="473"/>
    </location>
</feature>
<feature type="region of interest" description="Disordered" evidence="2">
    <location>
        <begin position="57"/>
        <end position="78"/>
    </location>
</feature>
<dbReference type="OrthoDB" id="9045614at2759"/>
<dbReference type="InterPro" id="IPR022150">
    <property type="entry name" value="AKNA_dom"/>
</dbReference>
<evidence type="ECO:0000259" key="3">
    <source>
        <dbReference type="Pfam" id="PF12443"/>
    </source>
</evidence>
<name>A0A8J6A6G9_GALPY</name>
<dbReference type="PANTHER" id="PTHR21510">
    <property type="entry name" value="AKNA DOMAIN-CONTAINING PROTEIN"/>
    <property type="match status" value="1"/>
</dbReference>
<dbReference type="Proteomes" id="UP000700334">
    <property type="component" value="Unassembled WGS sequence"/>
</dbReference>
<protein>
    <submittedName>
        <fullName evidence="4">Protein AKNAD1</fullName>
    </submittedName>
</protein>
<reference evidence="4" key="1">
    <citation type="journal article" date="2021" name="Evol. Appl.">
        <title>The genome of the Pyrenean desman and the effects of bottlenecks and inbreeding on the genomic landscape of an endangered species.</title>
        <authorList>
            <person name="Escoda L."/>
            <person name="Castresana J."/>
        </authorList>
    </citation>
    <scope>NUCLEOTIDE SEQUENCE</scope>
    <source>
        <strain evidence="4">IBE-C5619</strain>
    </source>
</reference>
<evidence type="ECO:0000256" key="1">
    <source>
        <dbReference type="SAM" id="Coils"/>
    </source>
</evidence>
<gene>
    <name evidence="4" type="ORF">J0S82_004957</name>
</gene>
<sequence>DTTSKQQEDLPYDGDLSQTKRYSNYSLTSKNDALGVSNQMILTVKDLQEEATHKEICSNAHMDKRTENGTDPKPDKEKQYTANLHIPANKGDPSKSNISAILLHHFSKEEFLKGKGIHGETFSEVSDADSFDTIIKNIILQYVKNSWPKERAPELTDQLTPQKDKDSTNTPCWQPTMMEENACKLEEPMATGDSSHQENPNFLTKIKRLSDKQKCCQEQAPQKQHTKKANLGSGFKYSQGQVHYQFSSFSKVVPKMNFPKNNIIDRPLLLDKRTSSFPKLRDKSAIVQDMLEALSRSSFVEKQEQKRKTTELLQQTQVISVQRDPSLSSSYIFQKLSQGNHMCQMLKEQTDQLKSKVQEFAKSIAQESPYHLQDRRLVLEKLQGHLEFLEQEFLATKEKHLTSRQQVYQHDSPAPERKAEGEIFKLEMLLGDVKEKIKRGKYTSALSLPMNSPTVPDDLASSPPSNEVMQQPTTQFPGPQQCLLKAALCRDNQPCCAFCHQVLVWQQRMEEKGNRGRSPTAIQERALHPDSILTSEMGCRGRSAPSPAVYSNTCEGQKLPRPGSICNREPSHERGDSCCSLAMSCDFDLFLLEFFYRYNTPEQNYLNHSERCAFVQLYFLKENKNSSLSYSKPKCICSQRASSKSSQDGYKPIPGKKSLKAFMTYSSDFPASSSDFHSGRISGGKSSCNVSSTEEMESEILNTSLDHALRTATTLKETTDQMIKTIAEDLA</sequence>
<dbReference type="PANTHER" id="PTHR21510:SF16">
    <property type="entry name" value="PROTEIN AKNAD1"/>
    <property type="match status" value="1"/>
</dbReference>
<dbReference type="InterPro" id="IPR052655">
    <property type="entry name" value="AKNA_Centrosome-Trans_reg"/>
</dbReference>
<organism evidence="4 5">
    <name type="scientific">Galemys pyrenaicus</name>
    <name type="common">Iberian desman</name>
    <name type="synonym">Pyrenean desman</name>
    <dbReference type="NCBI Taxonomy" id="202257"/>
    <lineage>
        <taxon>Eukaryota</taxon>
        <taxon>Metazoa</taxon>
        <taxon>Chordata</taxon>
        <taxon>Craniata</taxon>
        <taxon>Vertebrata</taxon>
        <taxon>Euteleostomi</taxon>
        <taxon>Mammalia</taxon>
        <taxon>Eutheria</taxon>
        <taxon>Laurasiatheria</taxon>
        <taxon>Eulipotyphla</taxon>
        <taxon>Talpidae</taxon>
        <taxon>Galemys</taxon>
    </lineage>
</organism>
<feature type="coiled-coil region" evidence="1">
    <location>
        <begin position="372"/>
        <end position="399"/>
    </location>
</feature>
<dbReference type="AlphaFoldDB" id="A0A8J6A6G9"/>
<dbReference type="Pfam" id="PF12443">
    <property type="entry name" value="AKNA"/>
    <property type="match status" value="1"/>
</dbReference>
<feature type="non-terminal residue" evidence="4">
    <location>
        <position position="731"/>
    </location>
</feature>
<feature type="non-terminal residue" evidence="4">
    <location>
        <position position="1"/>
    </location>
</feature>
<feature type="region of interest" description="Disordered" evidence="2">
    <location>
        <begin position="1"/>
        <end position="23"/>
    </location>
</feature>
<feature type="domain" description="AKNA" evidence="3">
    <location>
        <begin position="315"/>
        <end position="383"/>
    </location>
</feature>
<evidence type="ECO:0000256" key="2">
    <source>
        <dbReference type="SAM" id="MobiDB-lite"/>
    </source>
</evidence>
<keyword evidence="5" id="KW-1185">Reference proteome</keyword>